<protein>
    <recommendedName>
        <fullName evidence="4">Transposase</fullName>
    </recommendedName>
</protein>
<accession>A0A132NFZ2</accession>
<name>A0A132NFZ2_9ACTN</name>
<reference evidence="3" key="1">
    <citation type="submission" date="2015-02" db="EMBL/GenBank/DDBJ databases">
        <title>Physiological reanalysis, assessment of diazotrophy, and genome sequences of multiple isolates of Streptomyces thermoautotrophicus.</title>
        <authorList>
            <person name="MacKellar D.C."/>
            <person name="Lieber L."/>
            <person name="Norman J."/>
            <person name="Bolger A."/>
            <person name="Tobin C."/>
            <person name="Murray J.W."/>
            <person name="Friesen M."/>
            <person name="Prell J."/>
        </authorList>
    </citation>
    <scope>NUCLEOTIDE SEQUENCE [LARGE SCALE GENOMIC DNA]</scope>
    <source>
        <strain evidence="3">UBT1</strain>
    </source>
</reference>
<feature type="region of interest" description="Disordered" evidence="1">
    <location>
        <begin position="98"/>
        <end position="135"/>
    </location>
</feature>
<evidence type="ECO:0000256" key="1">
    <source>
        <dbReference type="SAM" id="MobiDB-lite"/>
    </source>
</evidence>
<sequence>MLRSQHPAGAEQEIFAFLLAHHALRDLTHQAARHADQDPDRISFTRTLRVVRRHVTGQAAFSPSRLARALTAALRQIRERLLPPRRLRANPRVVNRKMSNWALKRTEHRDPPRPATPSITLVGPTKATPARRKTT</sequence>
<dbReference type="AlphaFoldDB" id="A0A132NFZ2"/>
<dbReference type="Proteomes" id="UP000070598">
    <property type="component" value="Unassembled WGS sequence"/>
</dbReference>
<gene>
    <name evidence="2" type="ORF">TR74_13015</name>
</gene>
<evidence type="ECO:0008006" key="4">
    <source>
        <dbReference type="Google" id="ProtNLM"/>
    </source>
</evidence>
<evidence type="ECO:0000313" key="2">
    <source>
        <dbReference type="EMBL" id="KWX08867.1"/>
    </source>
</evidence>
<dbReference type="EMBL" id="JYIK01000928">
    <property type="protein sequence ID" value="KWX08867.1"/>
    <property type="molecule type" value="Genomic_DNA"/>
</dbReference>
<evidence type="ECO:0000313" key="3">
    <source>
        <dbReference type="Proteomes" id="UP000070598"/>
    </source>
</evidence>
<organism evidence="2 3">
    <name type="scientific">Carbonactinospora thermoautotrophica</name>
    <dbReference type="NCBI Taxonomy" id="1469144"/>
    <lineage>
        <taxon>Bacteria</taxon>
        <taxon>Bacillati</taxon>
        <taxon>Actinomycetota</taxon>
        <taxon>Actinomycetes</taxon>
        <taxon>Kitasatosporales</taxon>
        <taxon>Carbonactinosporaceae</taxon>
        <taxon>Carbonactinospora</taxon>
    </lineage>
</organism>
<dbReference type="PATRIC" id="fig|1469144.9.peg.2692"/>
<proteinExistence type="predicted"/>
<comment type="caution">
    <text evidence="2">The sequence shown here is derived from an EMBL/GenBank/DDBJ whole genome shotgun (WGS) entry which is preliminary data.</text>
</comment>